<protein>
    <submittedName>
        <fullName evidence="2">Uncharacterized protein</fullName>
    </submittedName>
</protein>
<dbReference type="EMBL" id="AMCV02000040">
    <property type="protein sequence ID" value="TDZ15488.1"/>
    <property type="molecule type" value="Genomic_DNA"/>
</dbReference>
<feature type="region of interest" description="Disordered" evidence="1">
    <location>
        <begin position="38"/>
        <end position="58"/>
    </location>
</feature>
<dbReference type="AlphaFoldDB" id="A0A484FC09"/>
<sequence length="91" mass="10186">MQHHAARSQKDTPVSAVSSLTTVQIPYRRITTYVTAHRPQFSQTMPQDRPPLQRSASQPNRFRFQLHHTMGGSVKNDHISCAAPSPGHRAS</sequence>
<name>A0A484FC09_COLOR</name>
<evidence type="ECO:0000313" key="2">
    <source>
        <dbReference type="EMBL" id="TDZ15488.1"/>
    </source>
</evidence>
<proteinExistence type="predicted"/>
<organism evidence="2 3">
    <name type="scientific">Colletotrichum orbiculare (strain 104-T / ATCC 96160 / CBS 514.97 / LARS 414 / MAFF 240422)</name>
    <name type="common">Cucumber anthracnose fungus</name>
    <name type="synonym">Colletotrichum lagenarium</name>
    <dbReference type="NCBI Taxonomy" id="1213857"/>
    <lineage>
        <taxon>Eukaryota</taxon>
        <taxon>Fungi</taxon>
        <taxon>Dikarya</taxon>
        <taxon>Ascomycota</taxon>
        <taxon>Pezizomycotina</taxon>
        <taxon>Sordariomycetes</taxon>
        <taxon>Hypocreomycetidae</taxon>
        <taxon>Glomerellales</taxon>
        <taxon>Glomerellaceae</taxon>
        <taxon>Colletotrichum</taxon>
        <taxon>Colletotrichum orbiculare species complex</taxon>
    </lineage>
</organism>
<keyword evidence="3" id="KW-1185">Reference proteome</keyword>
<gene>
    <name evidence="2" type="ORF">Cob_v011549</name>
</gene>
<accession>A0A484FC09</accession>
<feature type="region of interest" description="Disordered" evidence="1">
    <location>
        <begin position="70"/>
        <end position="91"/>
    </location>
</feature>
<dbReference type="Proteomes" id="UP000014480">
    <property type="component" value="Unassembled WGS sequence"/>
</dbReference>
<feature type="region of interest" description="Disordered" evidence="1">
    <location>
        <begin position="1"/>
        <end position="21"/>
    </location>
</feature>
<reference evidence="3" key="2">
    <citation type="journal article" date="2019" name="Mol. Plant Microbe Interact.">
        <title>Genome sequence resources for four phytopathogenic fungi from the Colletotrichum orbiculare species complex.</title>
        <authorList>
            <person name="Gan P."/>
            <person name="Tsushima A."/>
            <person name="Narusaka M."/>
            <person name="Narusaka Y."/>
            <person name="Takano Y."/>
            <person name="Kubo Y."/>
            <person name="Shirasu K."/>
        </authorList>
    </citation>
    <scope>GENOME REANNOTATION</scope>
    <source>
        <strain evidence="3">104-T / ATCC 96160 / CBS 514.97 / LARS 414 / MAFF 240422</strain>
    </source>
</reference>
<reference evidence="3" key="1">
    <citation type="journal article" date="2013" name="New Phytol.">
        <title>Comparative genomic and transcriptomic analyses reveal the hemibiotrophic stage shift of Colletotrichum fungi.</title>
        <authorList>
            <person name="Gan P."/>
            <person name="Ikeda K."/>
            <person name="Irieda H."/>
            <person name="Narusaka M."/>
            <person name="O'Connell R.J."/>
            <person name="Narusaka Y."/>
            <person name="Takano Y."/>
            <person name="Kubo Y."/>
            <person name="Shirasu K."/>
        </authorList>
    </citation>
    <scope>NUCLEOTIDE SEQUENCE [LARGE SCALE GENOMIC DNA]</scope>
    <source>
        <strain evidence="3">104-T / ATCC 96160 / CBS 514.97 / LARS 414 / MAFF 240422</strain>
    </source>
</reference>
<comment type="caution">
    <text evidence="2">The sequence shown here is derived from an EMBL/GenBank/DDBJ whole genome shotgun (WGS) entry which is preliminary data.</text>
</comment>
<feature type="compositionally biased region" description="Polar residues" evidence="1">
    <location>
        <begin position="11"/>
        <end position="21"/>
    </location>
</feature>
<evidence type="ECO:0000256" key="1">
    <source>
        <dbReference type="SAM" id="MobiDB-lite"/>
    </source>
</evidence>
<evidence type="ECO:0000313" key="3">
    <source>
        <dbReference type="Proteomes" id="UP000014480"/>
    </source>
</evidence>